<evidence type="ECO:0008006" key="3">
    <source>
        <dbReference type="Google" id="ProtNLM"/>
    </source>
</evidence>
<organism evidence="1 2">
    <name type="scientific">Paenibacillus silvae</name>
    <dbReference type="NCBI Taxonomy" id="1325358"/>
    <lineage>
        <taxon>Bacteria</taxon>
        <taxon>Bacillati</taxon>
        <taxon>Bacillota</taxon>
        <taxon>Bacilli</taxon>
        <taxon>Bacillales</taxon>
        <taxon>Paenibacillaceae</taxon>
        <taxon>Paenibacillus</taxon>
    </lineage>
</organism>
<proteinExistence type="predicted"/>
<comment type="caution">
    <text evidence="1">The sequence shown here is derived from an EMBL/GenBank/DDBJ whole genome shotgun (WGS) entry which is preliminary data.</text>
</comment>
<name>A0ABQ1ZAR1_9BACL</name>
<evidence type="ECO:0000313" key="1">
    <source>
        <dbReference type="EMBL" id="GGH54743.1"/>
    </source>
</evidence>
<gene>
    <name evidence="1" type="ORF">GCM10008014_23740</name>
</gene>
<accession>A0ABQ1ZAR1</accession>
<reference evidence="2" key="1">
    <citation type="journal article" date="2019" name="Int. J. Syst. Evol. Microbiol.">
        <title>The Global Catalogue of Microorganisms (GCM) 10K type strain sequencing project: providing services to taxonomists for standard genome sequencing and annotation.</title>
        <authorList>
            <consortium name="The Broad Institute Genomics Platform"/>
            <consortium name="The Broad Institute Genome Sequencing Center for Infectious Disease"/>
            <person name="Wu L."/>
            <person name="Ma J."/>
        </authorList>
    </citation>
    <scope>NUCLEOTIDE SEQUENCE [LARGE SCALE GENOMIC DNA]</scope>
    <source>
        <strain evidence="2">CGMCC 1.12770</strain>
    </source>
</reference>
<dbReference type="EMBL" id="BMFU01000003">
    <property type="protein sequence ID" value="GGH54743.1"/>
    <property type="molecule type" value="Genomic_DNA"/>
</dbReference>
<keyword evidence="2" id="KW-1185">Reference proteome</keyword>
<dbReference type="Proteomes" id="UP000652153">
    <property type="component" value="Unassembled WGS sequence"/>
</dbReference>
<dbReference type="RefSeq" id="WP_229729812.1">
    <property type="nucleotide sequence ID" value="NZ_BMFU01000003.1"/>
</dbReference>
<sequence>MKAEINQKDLHSHELSWLCVKPMLISVRGQDMVAKREVYLQLNEGQQALYLFYAYHNHTKSLAEFYWFSAYHIIELRSWSGIRKGMQFFDLHEMVDALNNIEVLITDAKKSGRTWQDVSPTDLDHDLQLRQQTERIYNSYQQASQKAIIAMNDWVRQHQEMFLEIKEDLK</sequence>
<protein>
    <recommendedName>
        <fullName evidence="3">DUF4375 domain-containing protein</fullName>
    </recommendedName>
</protein>
<evidence type="ECO:0000313" key="2">
    <source>
        <dbReference type="Proteomes" id="UP000652153"/>
    </source>
</evidence>